<dbReference type="GO" id="GO:0016787">
    <property type="term" value="F:hydrolase activity"/>
    <property type="evidence" value="ECO:0007669"/>
    <property type="project" value="UniProtKB-KW"/>
</dbReference>
<gene>
    <name evidence="6" type="ORF">ALP83_00562</name>
</gene>
<dbReference type="InterPro" id="IPR014001">
    <property type="entry name" value="Helicase_ATP-bd"/>
</dbReference>
<dbReference type="SMART" id="SM00487">
    <property type="entry name" value="DEXDc"/>
    <property type="match status" value="1"/>
</dbReference>
<dbReference type="EMBL" id="RBRZ01000035">
    <property type="protein sequence ID" value="RMR59899.1"/>
    <property type="molecule type" value="Genomic_DNA"/>
</dbReference>
<dbReference type="Pfam" id="PF00270">
    <property type="entry name" value="DEAD"/>
    <property type="match status" value="1"/>
</dbReference>
<dbReference type="GO" id="GO:0003676">
    <property type="term" value="F:nucleic acid binding"/>
    <property type="evidence" value="ECO:0007669"/>
    <property type="project" value="InterPro"/>
</dbReference>
<evidence type="ECO:0000313" key="6">
    <source>
        <dbReference type="EMBL" id="RMR59899.1"/>
    </source>
</evidence>
<name>A0A7Z6UKH2_PSESF</name>
<protein>
    <submittedName>
        <fullName evidence="6">Superfamily II helicase</fullName>
    </submittedName>
</protein>
<keyword evidence="4" id="KW-0067">ATP-binding</keyword>
<keyword evidence="1" id="KW-0547">Nucleotide-binding</keyword>
<evidence type="ECO:0000256" key="2">
    <source>
        <dbReference type="ARBA" id="ARBA00022801"/>
    </source>
</evidence>
<dbReference type="RefSeq" id="WP_122258480.1">
    <property type="nucleotide sequence ID" value="NZ_RBRZ01000035.1"/>
</dbReference>
<dbReference type="PANTHER" id="PTHR47961:SF6">
    <property type="entry name" value="DNA-DIRECTED DNA POLYMERASE"/>
    <property type="match status" value="1"/>
</dbReference>
<dbReference type="AlphaFoldDB" id="A0A7Z6UKH2"/>
<evidence type="ECO:0000259" key="5">
    <source>
        <dbReference type="PROSITE" id="PS51192"/>
    </source>
</evidence>
<dbReference type="SUPFAM" id="SSF52540">
    <property type="entry name" value="P-loop containing nucleoside triphosphate hydrolases"/>
    <property type="match status" value="1"/>
</dbReference>
<evidence type="ECO:0000256" key="4">
    <source>
        <dbReference type="ARBA" id="ARBA00022840"/>
    </source>
</evidence>
<evidence type="ECO:0000313" key="7">
    <source>
        <dbReference type="Proteomes" id="UP000281806"/>
    </source>
</evidence>
<keyword evidence="2" id="KW-0378">Hydrolase</keyword>
<sequence length="760" mass="86461">MKIRKIRNSADPHGDLANVFDDIHRHGPFSSDILETLTCFRIFHPRAFANLEEKIISALGLFYKISNPDNLYSLLLSSIGEAHKNAYGKYLTPVQASVRRAVDNKQFISISAPTSAGKSYSIRDFIAEQEGDAVVVVPSRALIAEYINTMKERFHGVKGVMITPFIDVIFTSRKLRRIFVLTPERARDLFISENKLDVRVFFFDEAHVSEDRSRGIVFDVLVRRIQKAFPSAKLIFAHPFVDNPDAQFKKHGISLDSGYARSYTHGTVGKICIFQHKNGRDYIFSPFDENGHRLRECVEFDGGFNSFAFNGEHSILIYVSKASIYNGTFLDGYEDYIDNFPTISNSKAKEIIDSVQNLLGANQEDHRSRMVDLLKKGVVIHHGSVPLEVRFMVEDFIRSGFAKICFATSTLAQGVNMPFDIVWLDNMRFQGEGDKEKSLSFKNLIGRAGRLSDTAKFDYGYVFTKNPELFIERINQNFRLNEKSVIDVPYDQGDDAAELLDAIKDGTFDDELHLPKSKIERLSTAIVLDAVAKILDTLYNPGISLKEALHGKVNQEKRAKLCEYFLTIFEGALGRTLFTGELAVFRNAIGIMLQTFQGRSFKEIVGIRYSYISRRSFGKMGDAEFSQPANQLPDSSLKKTYSIYEKGMPARNVSYDAIVFDTYDYLDQVISFSLSDVLAAAFKIYRNIRSDNRADKMIELLRFGTNDVMHMLLMRYGFPSEEVAEITPYIRSISESDITFKSTIYEAPMYIRNMVEWYLP</sequence>
<dbReference type="InterPro" id="IPR027417">
    <property type="entry name" value="P-loop_NTPase"/>
</dbReference>
<dbReference type="InterPro" id="IPR001650">
    <property type="entry name" value="Helicase_C-like"/>
</dbReference>
<reference evidence="6 7" key="1">
    <citation type="submission" date="2018-08" db="EMBL/GenBank/DDBJ databases">
        <title>Recombination of ecologically and evolutionarily significant loci maintains genetic cohesion in the Pseudomonas syringae species complex.</title>
        <authorList>
            <person name="Dillon M."/>
            <person name="Thakur S."/>
            <person name="Almeida R.N.D."/>
            <person name="Weir B.S."/>
            <person name="Guttman D.S."/>
        </authorList>
    </citation>
    <scope>NUCLEOTIDE SEQUENCE [LARGE SCALE GENOMIC DNA]</scope>
    <source>
        <strain evidence="6 7">ICMP 19198</strain>
    </source>
</reference>
<dbReference type="PANTHER" id="PTHR47961">
    <property type="entry name" value="DNA POLYMERASE THETA, PUTATIVE (AFU_ORTHOLOGUE AFUA_1G05260)-RELATED"/>
    <property type="match status" value="1"/>
</dbReference>
<keyword evidence="3 6" id="KW-0347">Helicase</keyword>
<evidence type="ECO:0000256" key="1">
    <source>
        <dbReference type="ARBA" id="ARBA00022741"/>
    </source>
</evidence>
<comment type="caution">
    <text evidence="6">The sequence shown here is derived from an EMBL/GenBank/DDBJ whole genome shotgun (WGS) entry which is preliminary data.</text>
</comment>
<dbReference type="SMART" id="SM00490">
    <property type="entry name" value="HELICc"/>
    <property type="match status" value="1"/>
</dbReference>
<organism evidence="6 7">
    <name type="scientific">Pseudomonas syringae pv. actinidiae</name>
    <dbReference type="NCBI Taxonomy" id="103796"/>
    <lineage>
        <taxon>Bacteria</taxon>
        <taxon>Pseudomonadati</taxon>
        <taxon>Pseudomonadota</taxon>
        <taxon>Gammaproteobacteria</taxon>
        <taxon>Pseudomonadales</taxon>
        <taxon>Pseudomonadaceae</taxon>
        <taxon>Pseudomonas</taxon>
        <taxon>Pseudomonas syringae</taxon>
    </lineage>
</organism>
<dbReference type="Proteomes" id="UP000281806">
    <property type="component" value="Unassembled WGS sequence"/>
</dbReference>
<feature type="domain" description="Helicase ATP-binding" evidence="5">
    <location>
        <begin position="99"/>
        <end position="236"/>
    </location>
</feature>
<evidence type="ECO:0000256" key="3">
    <source>
        <dbReference type="ARBA" id="ARBA00022806"/>
    </source>
</evidence>
<proteinExistence type="predicted"/>
<accession>A0A7Z6UKH2</accession>
<dbReference type="Gene3D" id="3.40.50.300">
    <property type="entry name" value="P-loop containing nucleotide triphosphate hydrolases"/>
    <property type="match status" value="2"/>
</dbReference>
<dbReference type="GO" id="GO:0005524">
    <property type="term" value="F:ATP binding"/>
    <property type="evidence" value="ECO:0007669"/>
    <property type="project" value="UniProtKB-KW"/>
</dbReference>
<dbReference type="InterPro" id="IPR050474">
    <property type="entry name" value="Hel308_SKI2-like"/>
</dbReference>
<dbReference type="PROSITE" id="PS51192">
    <property type="entry name" value="HELICASE_ATP_BIND_1"/>
    <property type="match status" value="1"/>
</dbReference>
<dbReference type="GO" id="GO:0004386">
    <property type="term" value="F:helicase activity"/>
    <property type="evidence" value="ECO:0007669"/>
    <property type="project" value="UniProtKB-KW"/>
</dbReference>
<dbReference type="InterPro" id="IPR011545">
    <property type="entry name" value="DEAD/DEAH_box_helicase_dom"/>
</dbReference>